<feature type="transmembrane region" description="Helical" evidence="1">
    <location>
        <begin position="23"/>
        <end position="45"/>
    </location>
</feature>
<dbReference type="AlphaFoldDB" id="A0A553P084"/>
<feature type="transmembrane region" description="Helical" evidence="1">
    <location>
        <begin position="85"/>
        <end position="105"/>
    </location>
</feature>
<keyword evidence="1" id="KW-0812">Transmembrane</keyword>
<keyword evidence="3" id="KW-1185">Reference proteome</keyword>
<evidence type="ECO:0000313" key="3">
    <source>
        <dbReference type="Proteomes" id="UP000318571"/>
    </source>
</evidence>
<evidence type="ECO:0008006" key="4">
    <source>
        <dbReference type="Google" id="ProtNLM"/>
    </source>
</evidence>
<feature type="transmembrane region" description="Helical" evidence="1">
    <location>
        <begin position="54"/>
        <end position="73"/>
    </location>
</feature>
<evidence type="ECO:0000256" key="1">
    <source>
        <dbReference type="SAM" id="Phobius"/>
    </source>
</evidence>
<accession>A0A553P084</accession>
<comment type="caution">
    <text evidence="2">The sequence shown here is derived from an EMBL/GenBank/DDBJ whole genome shotgun (WGS) entry which is preliminary data.</text>
</comment>
<organism evidence="2 3">
    <name type="scientific">Tigriopus californicus</name>
    <name type="common">Marine copepod</name>
    <dbReference type="NCBI Taxonomy" id="6832"/>
    <lineage>
        <taxon>Eukaryota</taxon>
        <taxon>Metazoa</taxon>
        <taxon>Ecdysozoa</taxon>
        <taxon>Arthropoda</taxon>
        <taxon>Crustacea</taxon>
        <taxon>Multicrustacea</taxon>
        <taxon>Hexanauplia</taxon>
        <taxon>Copepoda</taxon>
        <taxon>Harpacticoida</taxon>
        <taxon>Harpacticidae</taxon>
        <taxon>Tigriopus</taxon>
    </lineage>
</organism>
<proteinExistence type="predicted"/>
<sequence length="112" mass="12324">MITRLGGPGTSLLEMGAKNDANAFGYMVVFGYFFIVIVQTIGLVFSEEITIQNLIYTTFGALFFMSVGLTQVISSPKDNATRIAHGSLTIIVSLVFLVDCGFTFWKARKERV</sequence>
<protein>
    <recommendedName>
        <fullName evidence="4">MARVEL domain-containing protein</fullName>
    </recommendedName>
</protein>
<name>A0A553P084_TIGCA</name>
<evidence type="ECO:0000313" key="2">
    <source>
        <dbReference type="EMBL" id="TRY71087.1"/>
    </source>
</evidence>
<dbReference type="Proteomes" id="UP000318571">
    <property type="component" value="Chromosome 9"/>
</dbReference>
<dbReference type="EMBL" id="VCGU01000009">
    <property type="protein sequence ID" value="TRY71087.1"/>
    <property type="molecule type" value="Genomic_DNA"/>
</dbReference>
<gene>
    <name evidence="2" type="ORF">TCAL_04495</name>
</gene>
<reference evidence="2 3" key="1">
    <citation type="journal article" date="2018" name="Nat. Ecol. Evol.">
        <title>Genomic signatures of mitonuclear coevolution across populations of Tigriopus californicus.</title>
        <authorList>
            <person name="Barreto F.S."/>
            <person name="Watson E.T."/>
            <person name="Lima T.G."/>
            <person name="Willett C.S."/>
            <person name="Edmands S."/>
            <person name="Li W."/>
            <person name="Burton R.S."/>
        </authorList>
    </citation>
    <scope>NUCLEOTIDE SEQUENCE [LARGE SCALE GENOMIC DNA]</scope>
    <source>
        <strain evidence="2 3">San Diego</strain>
    </source>
</reference>
<keyword evidence="1" id="KW-0472">Membrane</keyword>
<keyword evidence="1" id="KW-1133">Transmembrane helix</keyword>